<evidence type="ECO:0000256" key="3">
    <source>
        <dbReference type="ARBA" id="ARBA00023002"/>
    </source>
</evidence>
<evidence type="ECO:0000256" key="5">
    <source>
        <dbReference type="PIRSR" id="PIRSR000097-3"/>
    </source>
</evidence>
<evidence type="ECO:0000259" key="6">
    <source>
        <dbReference type="Pfam" id="PF00248"/>
    </source>
</evidence>
<comment type="caution">
    <text evidence="7">The sequence shown here is derived from an EMBL/GenBank/DDBJ whole genome shotgun (WGS) entry which is preliminary data.</text>
</comment>
<dbReference type="STRING" id="915059.NH26_06050"/>
<evidence type="ECO:0000256" key="1">
    <source>
        <dbReference type="ARBA" id="ARBA00007905"/>
    </source>
</evidence>
<dbReference type="PANTHER" id="PTHR43827:SF3">
    <property type="entry name" value="NADP-DEPENDENT OXIDOREDUCTASE DOMAIN-CONTAINING PROTEIN"/>
    <property type="match status" value="1"/>
</dbReference>
<evidence type="ECO:0000256" key="2">
    <source>
        <dbReference type="ARBA" id="ARBA00022857"/>
    </source>
</evidence>
<dbReference type="InterPro" id="IPR036812">
    <property type="entry name" value="NAD(P)_OxRdtase_dom_sf"/>
</dbReference>
<protein>
    <recommendedName>
        <fullName evidence="6">NADP-dependent oxidoreductase domain-containing protein</fullName>
    </recommendedName>
</protein>
<dbReference type="Proteomes" id="UP000179797">
    <property type="component" value="Unassembled WGS sequence"/>
</dbReference>
<dbReference type="RefSeq" id="WP_044218977.1">
    <property type="nucleotide sequence ID" value="NZ_JRYR02000001.1"/>
</dbReference>
<dbReference type="Gene3D" id="3.20.20.100">
    <property type="entry name" value="NADP-dependent oxidoreductase domain"/>
    <property type="match status" value="1"/>
</dbReference>
<keyword evidence="8" id="KW-1185">Reference proteome</keyword>
<dbReference type="InterPro" id="IPR023210">
    <property type="entry name" value="NADP_OxRdtase_dom"/>
</dbReference>
<dbReference type="PROSITE" id="PS00062">
    <property type="entry name" value="ALDOKETO_REDUCTASE_2"/>
    <property type="match status" value="1"/>
</dbReference>
<evidence type="ECO:0000313" key="7">
    <source>
        <dbReference type="EMBL" id="OHX65949.1"/>
    </source>
</evidence>
<evidence type="ECO:0000256" key="4">
    <source>
        <dbReference type="PIRSR" id="PIRSR000097-1"/>
    </source>
</evidence>
<dbReference type="EMBL" id="JRYR02000001">
    <property type="protein sequence ID" value="OHX65949.1"/>
    <property type="molecule type" value="Genomic_DNA"/>
</dbReference>
<dbReference type="AlphaFoldDB" id="A0A1S1YY58"/>
<accession>A0A1S1YY58</accession>
<evidence type="ECO:0000313" key="8">
    <source>
        <dbReference type="Proteomes" id="UP000179797"/>
    </source>
</evidence>
<reference evidence="7 8" key="1">
    <citation type="journal article" date="2012" name="Int. J. Syst. Evol. Microbiol.">
        <title>Flammeovirga pacifica sp. nov., isolated from deep-sea sediment.</title>
        <authorList>
            <person name="Xu H."/>
            <person name="Fu Y."/>
            <person name="Yang N."/>
            <person name="Ding Z."/>
            <person name="Lai Q."/>
            <person name="Zeng R."/>
        </authorList>
    </citation>
    <scope>NUCLEOTIDE SEQUENCE [LARGE SCALE GENOMIC DNA]</scope>
    <source>
        <strain evidence="8">DSM 24597 / LMG 26175 / WPAGA1</strain>
    </source>
</reference>
<comment type="similarity">
    <text evidence="1">Belongs to the aldo/keto reductase family.</text>
</comment>
<dbReference type="PIRSF" id="PIRSF000097">
    <property type="entry name" value="AKR"/>
    <property type="match status" value="1"/>
</dbReference>
<dbReference type="InterPro" id="IPR020471">
    <property type="entry name" value="AKR"/>
</dbReference>
<feature type="site" description="Lowers pKa of active site Tyr" evidence="5">
    <location>
        <position position="88"/>
    </location>
</feature>
<dbReference type="OrthoDB" id="9804790at2"/>
<dbReference type="CDD" id="cd19071">
    <property type="entry name" value="AKR_AKR1-5-like"/>
    <property type="match status" value="1"/>
</dbReference>
<dbReference type="GO" id="GO:0016616">
    <property type="term" value="F:oxidoreductase activity, acting on the CH-OH group of donors, NAD or NADP as acceptor"/>
    <property type="evidence" value="ECO:0007669"/>
    <property type="project" value="UniProtKB-ARBA"/>
</dbReference>
<proteinExistence type="inferred from homology"/>
<dbReference type="InterPro" id="IPR018170">
    <property type="entry name" value="Aldo/ket_reductase_CS"/>
</dbReference>
<keyword evidence="3" id="KW-0560">Oxidoreductase</keyword>
<feature type="domain" description="NADP-dependent oxidoreductase" evidence="6">
    <location>
        <begin position="44"/>
        <end position="271"/>
    </location>
</feature>
<dbReference type="PRINTS" id="PR00069">
    <property type="entry name" value="ALDKETRDTASE"/>
</dbReference>
<name>A0A1S1YY58_FLAPC</name>
<keyword evidence="2" id="KW-0521">NADP</keyword>
<dbReference type="PANTHER" id="PTHR43827">
    <property type="entry name" value="2,5-DIKETO-D-GLUCONIC ACID REDUCTASE"/>
    <property type="match status" value="1"/>
</dbReference>
<feature type="active site" description="Proton donor" evidence="4">
    <location>
        <position position="63"/>
    </location>
</feature>
<dbReference type="SUPFAM" id="SSF51430">
    <property type="entry name" value="NAD(P)-linked oxidoreductase"/>
    <property type="match status" value="1"/>
</dbReference>
<gene>
    <name evidence="7" type="ORF">NH26_06050</name>
</gene>
<organism evidence="7 8">
    <name type="scientific">Flammeovirga pacifica</name>
    <dbReference type="NCBI Taxonomy" id="915059"/>
    <lineage>
        <taxon>Bacteria</taxon>
        <taxon>Pseudomonadati</taxon>
        <taxon>Bacteroidota</taxon>
        <taxon>Cytophagia</taxon>
        <taxon>Cytophagales</taxon>
        <taxon>Flammeovirgaceae</taxon>
        <taxon>Flammeovirga</taxon>
    </lineage>
</organism>
<dbReference type="Pfam" id="PF00248">
    <property type="entry name" value="Aldo_ket_red"/>
    <property type="match status" value="1"/>
</dbReference>
<sequence length="276" mass="31795">MISFNRRKFNIFDINGTFTLRNTVKMPFLGMNVSQISEGMPIYNATKRALSIGYRYFDCATRYNNMIGFGKALNESPIDRSDLFISLKIGDDFHGFKSTISIFNETLRKSNLEYIDLLLIEHPLDESTEETWRALEQLYVERRVRAIGVCNFTTTQLQMLIDNADVFPVTNQIEFNPLVMNREMLEFCESTGIQLISIGALKHGEVLELEEVKKLAKKYNVDASQIALRWILQNGVVTLPQAEERDHLLRNSALFNFELSEKDMKLLDEISESELV</sequence>